<dbReference type="Proteomes" id="UP001302745">
    <property type="component" value="Unassembled WGS sequence"/>
</dbReference>
<evidence type="ECO:0000256" key="1">
    <source>
        <dbReference type="SAM" id="MobiDB-lite"/>
    </source>
</evidence>
<feature type="compositionally biased region" description="Basic and acidic residues" evidence="1">
    <location>
        <begin position="117"/>
        <end position="128"/>
    </location>
</feature>
<dbReference type="EMBL" id="MU856841">
    <property type="protein sequence ID" value="KAK4158144.1"/>
    <property type="molecule type" value="Genomic_DNA"/>
</dbReference>
<name>A0AAN6VUY1_9PEZI</name>
<keyword evidence="3" id="KW-1185">Reference proteome</keyword>
<reference evidence="2" key="1">
    <citation type="journal article" date="2023" name="Mol. Phylogenet. Evol.">
        <title>Genome-scale phylogeny and comparative genomics of the fungal order Sordariales.</title>
        <authorList>
            <person name="Hensen N."/>
            <person name="Bonometti L."/>
            <person name="Westerberg I."/>
            <person name="Brannstrom I.O."/>
            <person name="Guillou S."/>
            <person name="Cros-Aarteil S."/>
            <person name="Calhoun S."/>
            <person name="Haridas S."/>
            <person name="Kuo A."/>
            <person name="Mondo S."/>
            <person name="Pangilinan J."/>
            <person name="Riley R."/>
            <person name="LaButti K."/>
            <person name="Andreopoulos B."/>
            <person name="Lipzen A."/>
            <person name="Chen C."/>
            <person name="Yan M."/>
            <person name="Daum C."/>
            <person name="Ng V."/>
            <person name="Clum A."/>
            <person name="Steindorff A."/>
            <person name="Ohm R.A."/>
            <person name="Martin F."/>
            <person name="Silar P."/>
            <person name="Natvig D.O."/>
            <person name="Lalanne C."/>
            <person name="Gautier V."/>
            <person name="Ament-Velasquez S.L."/>
            <person name="Kruys A."/>
            <person name="Hutchinson M.I."/>
            <person name="Powell A.J."/>
            <person name="Barry K."/>
            <person name="Miller A.N."/>
            <person name="Grigoriev I.V."/>
            <person name="Debuchy R."/>
            <person name="Gladieux P."/>
            <person name="Hiltunen Thoren M."/>
            <person name="Johannesson H."/>
        </authorList>
    </citation>
    <scope>NUCLEOTIDE SEQUENCE</scope>
    <source>
        <strain evidence="2">CBS 538.74</strain>
    </source>
</reference>
<protein>
    <submittedName>
        <fullName evidence="2">Uncharacterized protein</fullName>
    </submittedName>
</protein>
<feature type="compositionally biased region" description="Polar residues" evidence="1">
    <location>
        <begin position="24"/>
        <end position="42"/>
    </location>
</feature>
<comment type="caution">
    <text evidence="2">The sequence shown here is derived from an EMBL/GenBank/DDBJ whole genome shotgun (WGS) entry which is preliminary data.</text>
</comment>
<feature type="region of interest" description="Disordered" evidence="1">
    <location>
        <begin position="1"/>
        <end position="136"/>
    </location>
</feature>
<feature type="compositionally biased region" description="Low complexity" evidence="1">
    <location>
        <begin position="72"/>
        <end position="92"/>
    </location>
</feature>
<organism evidence="2 3">
    <name type="scientific">Chaetomidium leptoderma</name>
    <dbReference type="NCBI Taxonomy" id="669021"/>
    <lineage>
        <taxon>Eukaryota</taxon>
        <taxon>Fungi</taxon>
        <taxon>Dikarya</taxon>
        <taxon>Ascomycota</taxon>
        <taxon>Pezizomycotina</taxon>
        <taxon>Sordariomycetes</taxon>
        <taxon>Sordariomycetidae</taxon>
        <taxon>Sordariales</taxon>
        <taxon>Chaetomiaceae</taxon>
        <taxon>Chaetomidium</taxon>
    </lineage>
</organism>
<evidence type="ECO:0000313" key="3">
    <source>
        <dbReference type="Proteomes" id="UP001302745"/>
    </source>
</evidence>
<reference evidence="2" key="2">
    <citation type="submission" date="2023-05" db="EMBL/GenBank/DDBJ databases">
        <authorList>
            <consortium name="Lawrence Berkeley National Laboratory"/>
            <person name="Steindorff A."/>
            <person name="Hensen N."/>
            <person name="Bonometti L."/>
            <person name="Westerberg I."/>
            <person name="Brannstrom I.O."/>
            <person name="Guillou S."/>
            <person name="Cros-Aarteil S."/>
            <person name="Calhoun S."/>
            <person name="Haridas S."/>
            <person name="Kuo A."/>
            <person name="Mondo S."/>
            <person name="Pangilinan J."/>
            <person name="Riley R."/>
            <person name="Labutti K."/>
            <person name="Andreopoulos B."/>
            <person name="Lipzen A."/>
            <person name="Chen C."/>
            <person name="Yanf M."/>
            <person name="Daum C."/>
            <person name="Ng V."/>
            <person name="Clum A."/>
            <person name="Ohm R."/>
            <person name="Martin F."/>
            <person name="Silar P."/>
            <person name="Natvig D."/>
            <person name="Lalanne C."/>
            <person name="Gautier V."/>
            <person name="Ament-Velasquez S.L."/>
            <person name="Kruys A."/>
            <person name="Hutchinson M.I."/>
            <person name="Powell A.J."/>
            <person name="Barry K."/>
            <person name="Miller A.N."/>
            <person name="Grigoriev I.V."/>
            <person name="Debuchy R."/>
            <person name="Gladieux P."/>
            <person name="Thoren M.H."/>
            <person name="Johannesson H."/>
        </authorList>
    </citation>
    <scope>NUCLEOTIDE SEQUENCE</scope>
    <source>
        <strain evidence="2">CBS 538.74</strain>
    </source>
</reference>
<evidence type="ECO:0000313" key="2">
    <source>
        <dbReference type="EMBL" id="KAK4158144.1"/>
    </source>
</evidence>
<gene>
    <name evidence="2" type="ORF">C8A00DRAFT_28855</name>
</gene>
<accession>A0AAN6VUY1</accession>
<sequence length="136" mass="13906">MGNLCSSERDPFSQPGRPLGTTPAARTSVSVPASATIGSSKKQPPRKVGGPPRTLGGSSVGSNGNGSGTTPSADAGARAAAAAEARSQQSKQRGGKLQAALQQQRGMTDAEALRQASEAERRQRDLDQSTKALNYS</sequence>
<dbReference type="AlphaFoldDB" id="A0AAN6VUY1"/>
<proteinExistence type="predicted"/>